<dbReference type="Gene3D" id="1.10.287.130">
    <property type="match status" value="1"/>
</dbReference>
<evidence type="ECO:0000256" key="2">
    <source>
        <dbReference type="ARBA" id="ARBA00004651"/>
    </source>
</evidence>
<dbReference type="PANTHER" id="PTHR45528">
    <property type="entry name" value="SENSOR HISTIDINE KINASE CPXA"/>
    <property type="match status" value="1"/>
</dbReference>
<keyword evidence="10 17" id="KW-0067">ATP-binding</keyword>
<keyword evidence="12" id="KW-0902">Two-component regulatory system</keyword>
<evidence type="ECO:0000256" key="10">
    <source>
        <dbReference type="ARBA" id="ARBA00022840"/>
    </source>
</evidence>
<evidence type="ECO:0000259" key="15">
    <source>
        <dbReference type="PROSITE" id="PS50109"/>
    </source>
</evidence>
<dbReference type="RefSeq" id="WP_379999506.1">
    <property type="nucleotide sequence ID" value="NZ_JBHSGN010000118.1"/>
</dbReference>
<keyword evidence="4" id="KW-1003">Cell membrane</keyword>
<dbReference type="Proteomes" id="UP001596023">
    <property type="component" value="Unassembled WGS sequence"/>
</dbReference>
<sequence>MKIKTKIALRYSIVTAVLVTVFATIIYFVSAHDRKIEFYDDLYKEGISKANLFFEAKASPETMHSIYKNNIEYIDEVEVAIYDTQFGLLYHDAKDIDIVKETPELIRNVINSKKNIDFYVGKYQAVGFIFHYNASRYVVTAAAYDGYGYNKLHRLVVNLAVLTFGCIILSFLLGYFLARRALKPVSMMSDKMKDITAKNLHLRLLNYNQYDEFGELAASFNKTLDIIESSFESQKMFVSNVSHELRTPLATLIGEIDYALLKERTVGDYINTLQNSKYDAARLIKLVNGLLDLAKASYEESKISMSEVRIDEIVLDAREDVLKSNSLYKVELQFSHPTESDAELIITGNEYLLKTAFANLMENNCKFSDNKKSTVKISSEENVIHLSFTDTGIGIPAEDLGNIFKPFYRGKNKEFIDGNGIGLALVDKVIRIHKGKISIDSVTDMGTVFNIDMPNIRQ</sequence>
<evidence type="ECO:0000256" key="4">
    <source>
        <dbReference type="ARBA" id="ARBA00022475"/>
    </source>
</evidence>
<evidence type="ECO:0000256" key="9">
    <source>
        <dbReference type="ARBA" id="ARBA00022777"/>
    </source>
</evidence>
<keyword evidence="5" id="KW-0597">Phosphoprotein</keyword>
<dbReference type="CDD" id="cd00075">
    <property type="entry name" value="HATPase"/>
    <property type="match status" value="1"/>
</dbReference>
<keyword evidence="8" id="KW-0547">Nucleotide-binding</keyword>
<evidence type="ECO:0000256" key="13">
    <source>
        <dbReference type="ARBA" id="ARBA00023136"/>
    </source>
</evidence>
<keyword evidence="6" id="KW-0808">Transferase</keyword>
<evidence type="ECO:0000259" key="16">
    <source>
        <dbReference type="PROSITE" id="PS50885"/>
    </source>
</evidence>
<keyword evidence="11 14" id="KW-1133">Transmembrane helix</keyword>
<dbReference type="PROSITE" id="PS50885">
    <property type="entry name" value="HAMP"/>
    <property type="match status" value="1"/>
</dbReference>
<dbReference type="EMBL" id="JBHSGN010000118">
    <property type="protein sequence ID" value="MFC4675864.1"/>
    <property type="molecule type" value="Genomic_DNA"/>
</dbReference>
<evidence type="ECO:0000256" key="3">
    <source>
        <dbReference type="ARBA" id="ARBA00012438"/>
    </source>
</evidence>
<comment type="catalytic activity">
    <reaction evidence="1">
        <text>ATP + protein L-histidine = ADP + protein N-phospho-L-histidine.</text>
        <dbReference type="EC" id="2.7.13.3"/>
    </reaction>
</comment>
<evidence type="ECO:0000256" key="14">
    <source>
        <dbReference type="SAM" id="Phobius"/>
    </source>
</evidence>
<feature type="transmembrane region" description="Helical" evidence="14">
    <location>
        <begin position="7"/>
        <end position="29"/>
    </location>
</feature>
<dbReference type="InterPro" id="IPR003594">
    <property type="entry name" value="HATPase_dom"/>
</dbReference>
<dbReference type="InterPro" id="IPR036097">
    <property type="entry name" value="HisK_dim/P_sf"/>
</dbReference>
<dbReference type="GO" id="GO:0005524">
    <property type="term" value="F:ATP binding"/>
    <property type="evidence" value="ECO:0007669"/>
    <property type="project" value="UniProtKB-KW"/>
</dbReference>
<comment type="caution">
    <text evidence="17">The sequence shown here is derived from an EMBL/GenBank/DDBJ whole genome shotgun (WGS) entry which is preliminary data.</text>
</comment>
<organism evidence="17 18">
    <name type="scientific">Dysgonomonas termitidis</name>
    <dbReference type="NCBI Taxonomy" id="1516126"/>
    <lineage>
        <taxon>Bacteria</taxon>
        <taxon>Pseudomonadati</taxon>
        <taxon>Bacteroidota</taxon>
        <taxon>Bacteroidia</taxon>
        <taxon>Bacteroidales</taxon>
        <taxon>Dysgonomonadaceae</taxon>
        <taxon>Dysgonomonas</taxon>
    </lineage>
</organism>
<dbReference type="Pfam" id="PF00512">
    <property type="entry name" value="HisKA"/>
    <property type="match status" value="1"/>
</dbReference>
<dbReference type="SUPFAM" id="SSF55874">
    <property type="entry name" value="ATPase domain of HSP90 chaperone/DNA topoisomerase II/histidine kinase"/>
    <property type="match status" value="1"/>
</dbReference>
<dbReference type="Pfam" id="PF02518">
    <property type="entry name" value="HATPase_c"/>
    <property type="match status" value="1"/>
</dbReference>
<dbReference type="CDD" id="cd06225">
    <property type="entry name" value="HAMP"/>
    <property type="match status" value="1"/>
</dbReference>
<name>A0ABV9L033_9BACT</name>
<dbReference type="EC" id="2.7.13.3" evidence="3"/>
<dbReference type="Pfam" id="PF00672">
    <property type="entry name" value="HAMP"/>
    <property type="match status" value="1"/>
</dbReference>
<dbReference type="PRINTS" id="PR00344">
    <property type="entry name" value="BCTRLSENSOR"/>
</dbReference>
<evidence type="ECO:0000256" key="1">
    <source>
        <dbReference type="ARBA" id="ARBA00000085"/>
    </source>
</evidence>
<keyword evidence="7 14" id="KW-0812">Transmembrane</keyword>
<feature type="transmembrane region" description="Helical" evidence="14">
    <location>
        <begin position="155"/>
        <end position="178"/>
    </location>
</feature>
<dbReference type="SUPFAM" id="SSF158472">
    <property type="entry name" value="HAMP domain-like"/>
    <property type="match status" value="1"/>
</dbReference>
<dbReference type="Gene3D" id="6.10.340.10">
    <property type="match status" value="1"/>
</dbReference>
<feature type="domain" description="HAMP" evidence="16">
    <location>
        <begin position="179"/>
        <end position="232"/>
    </location>
</feature>
<dbReference type="InterPro" id="IPR003660">
    <property type="entry name" value="HAMP_dom"/>
</dbReference>
<dbReference type="SUPFAM" id="SSF47384">
    <property type="entry name" value="Homodimeric domain of signal transducing histidine kinase"/>
    <property type="match status" value="1"/>
</dbReference>
<accession>A0ABV9L033</accession>
<proteinExistence type="predicted"/>
<protein>
    <recommendedName>
        <fullName evidence="3">histidine kinase</fullName>
        <ecNumber evidence="3">2.7.13.3</ecNumber>
    </recommendedName>
</protein>
<keyword evidence="9" id="KW-0418">Kinase</keyword>
<dbReference type="SMART" id="SM00304">
    <property type="entry name" value="HAMP"/>
    <property type="match status" value="1"/>
</dbReference>
<dbReference type="CDD" id="cd00082">
    <property type="entry name" value="HisKA"/>
    <property type="match status" value="1"/>
</dbReference>
<reference evidence="18" key="1">
    <citation type="journal article" date="2019" name="Int. J. Syst. Evol. Microbiol.">
        <title>The Global Catalogue of Microorganisms (GCM) 10K type strain sequencing project: providing services to taxonomists for standard genome sequencing and annotation.</title>
        <authorList>
            <consortium name="The Broad Institute Genomics Platform"/>
            <consortium name="The Broad Institute Genome Sequencing Center for Infectious Disease"/>
            <person name="Wu L."/>
            <person name="Ma J."/>
        </authorList>
    </citation>
    <scope>NUCLEOTIDE SEQUENCE [LARGE SCALE GENOMIC DNA]</scope>
    <source>
        <strain evidence="18">CCUG 66188</strain>
    </source>
</reference>
<evidence type="ECO:0000256" key="7">
    <source>
        <dbReference type="ARBA" id="ARBA00022692"/>
    </source>
</evidence>
<feature type="domain" description="Histidine kinase" evidence="15">
    <location>
        <begin position="240"/>
        <end position="457"/>
    </location>
</feature>
<dbReference type="InterPro" id="IPR003661">
    <property type="entry name" value="HisK_dim/P_dom"/>
</dbReference>
<evidence type="ECO:0000256" key="5">
    <source>
        <dbReference type="ARBA" id="ARBA00022553"/>
    </source>
</evidence>
<dbReference type="InterPro" id="IPR050398">
    <property type="entry name" value="HssS/ArlS-like"/>
</dbReference>
<dbReference type="SMART" id="SM00387">
    <property type="entry name" value="HATPase_c"/>
    <property type="match status" value="1"/>
</dbReference>
<dbReference type="PROSITE" id="PS50109">
    <property type="entry name" value="HIS_KIN"/>
    <property type="match status" value="1"/>
</dbReference>
<dbReference type="PANTHER" id="PTHR45528:SF1">
    <property type="entry name" value="SENSOR HISTIDINE KINASE CPXA"/>
    <property type="match status" value="1"/>
</dbReference>
<dbReference type="InterPro" id="IPR036890">
    <property type="entry name" value="HATPase_C_sf"/>
</dbReference>
<dbReference type="InterPro" id="IPR004358">
    <property type="entry name" value="Sig_transdc_His_kin-like_C"/>
</dbReference>
<dbReference type="Gene3D" id="3.30.565.10">
    <property type="entry name" value="Histidine kinase-like ATPase, C-terminal domain"/>
    <property type="match status" value="1"/>
</dbReference>
<evidence type="ECO:0000256" key="11">
    <source>
        <dbReference type="ARBA" id="ARBA00022989"/>
    </source>
</evidence>
<evidence type="ECO:0000313" key="18">
    <source>
        <dbReference type="Proteomes" id="UP001596023"/>
    </source>
</evidence>
<evidence type="ECO:0000256" key="6">
    <source>
        <dbReference type="ARBA" id="ARBA00022679"/>
    </source>
</evidence>
<gene>
    <name evidence="17" type="ORF">ACFO6W_19430</name>
</gene>
<dbReference type="InterPro" id="IPR005467">
    <property type="entry name" value="His_kinase_dom"/>
</dbReference>
<evidence type="ECO:0000256" key="8">
    <source>
        <dbReference type="ARBA" id="ARBA00022741"/>
    </source>
</evidence>
<dbReference type="SMART" id="SM00388">
    <property type="entry name" value="HisKA"/>
    <property type="match status" value="1"/>
</dbReference>
<comment type="subcellular location">
    <subcellularLocation>
        <location evidence="2">Cell membrane</location>
        <topology evidence="2">Multi-pass membrane protein</topology>
    </subcellularLocation>
</comment>
<evidence type="ECO:0000256" key="12">
    <source>
        <dbReference type="ARBA" id="ARBA00023012"/>
    </source>
</evidence>
<evidence type="ECO:0000313" key="17">
    <source>
        <dbReference type="EMBL" id="MFC4675864.1"/>
    </source>
</evidence>
<keyword evidence="13 14" id="KW-0472">Membrane</keyword>
<keyword evidence="18" id="KW-1185">Reference proteome</keyword>